<evidence type="ECO:0000256" key="11">
    <source>
        <dbReference type="ARBA" id="ARBA00023284"/>
    </source>
</evidence>
<feature type="domain" description="THAP-type" evidence="14">
    <location>
        <begin position="1"/>
        <end position="87"/>
    </location>
</feature>
<evidence type="ECO:0000256" key="2">
    <source>
        <dbReference type="ARBA" id="ARBA00013017"/>
    </source>
</evidence>
<keyword evidence="17" id="KW-1185">Reference proteome</keyword>
<dbReference type="FunFam" id="3.40.30.10:FF:000003">
    <property type="entry name" value="Peroxiredoxin 1"/>
    <property type="match status" value="1"/>
</dbReference>
<dbReference type="Pfam" id="PF00578">
    <property type="entry name" value="AhpC-TSA"/>
    <property type="match status" value="1"/>
</dbReference>
<dbReference type="GO" id="GO:0005829">
    <property type="term" value="C:cytosol"/>
    <property type="evidence" value="ECO:0007669"/>
    <property type="project" value="TreeGrafter"/>
</dbReference>
<keyword evidence="11" id="KW-0676">Redox-active center</keyword>
<evidence type="ECO:0000256" key="10">
    <source>
        <dbReference type="ARBA" id="ARBA00023157"/>
    </source>
</evidence>
<name>A0A6G0U264_APHGL</name>
<evidence type="ECO:0000256" key="13">
    <source>
        <dbReference type="PROSITE-ProRule" id="PRU00309"/>
    </source>
</evidence>
<keyword evidence="6" id="KW-0862">Zinc</keyword>
<dbReference type="SUPFAM" id="SSF52833">
    <property type="entry name" value="Thioredoxin-like"/>
    <property type="match status" value="1"/>
</dbReference>
<dbReference type="PANTHER" id="PTHR10681:SF163">
    <property type="entry name" value="AT16346P-RELATED"/>
    <property type="match status" value="1"/>
</dbReference>
<gene>
    <name evidence="16" type="ORF">AGLY_003453</name>
</gene>
<dbReference type="GO" id="GO:0003677">
    <property type="term" value="F:DNA binding"/>
    <property type="evidence" value="ECO:0007669"/>
    <property type="project" value="UniProtKB-UniRule"/>
</dbReference>
<dbReference type="InterPro" id="IPR000866">
    <property type="entry name" value="AhpC/TSA"/>
</dbReference>
<evidence type="ECO:0000256" key="6">
    <source>
        <dbReference type="ARBA" id="ARBA00022833"/>
    </source>
</evidence>
<dbReference type="GO" id="GO:0008340">
    <property type="term" value="P:determination of adult lifespan"/>
    <property type="evidence" value="ECO:0007669"/>
    <property type="project" value="UniProtKB-ARBA"/>
</dbReference>
<evidence type="ECO:0000259" key="15">
    <source>
        <dbReference type="PROSITE" id="PS51352"/>
    </source>
</evidence>
<sequence length="302" mass="34115">MTGHRCIVPACKSGYDSCVTKHHFFTVHKNPARLEQWKKAIPRKDFVIKTRQAVCELHFYEEDIICTKVMTDINGKVVEISCSPRRIIWFRSVGNLNGSTLKGRHTNRKMVLVLEQPAPKFKGTAVVNGEFKDISLESFKGKYVVLFFYPLDFTFVCPTEIIAFSDRANEFAAINCQLIAASCDSHFSHLAWVNTPRNEGGLGKMQIPLLADKSAAIAKDYQVYNEATGIPYRGLFIIDDKGNLRQITINDLPVGRSVDETLRLVQAFQYTDEHGEVCPANWKPGSKTINPSKSKDYFKTVE</sequence>
<comment type="similarity">
    <text evidence="1">Belongs to the peroxiredoxin family. AhpC/Prx1 subfamily.</text>
</comment>
<reference evidence="16 17" key="1">
    <citation type="submission" date="2019-08" db="EMBL/GenBank/DDBJ databases">
        <title>The genome of the soybean aphid Biotype 1, its phylome, world population structure and adaptation to the North American continent.</title>
        <authorList>
            <person name="Giordano R."/>
            <person name="Donthu R.K."/>
            <person name="Hernandez A.G."/>
            <person name="Wright C.L."/>
            <person name="Zimin A.V."/>
        </authorList>
    </citation>
    <scope>NUCLEOTIDE SEQUENCE [LARGE SCALE GENOMIC DNA]</scope>
    <source>
        <tissue evidence="16">Whole aphids</tissue>
    </source>
</reference>
<dbReference type="InterPro" id="IPR036249">
    <property type="entry name" value="Thioredoxin-like_sf"/>
</dbReference>
<evidence type="ECO:0000256" key="7">
    <source>
        <dbReference type="ARBA" id="ARBA00022862"/>
    </source>
</evidence>
<evidence type="ECO:0000259" key="14">
    <source>
        <dbReference type="PROSITE" id="PS50950"/>
    </source>
</evidence>
<evidence type="ECO:0000256" key="4">
    <source>
        <dbReference type="ARBA" id="ARBA00022723"/>
    </source>
</evidence>
<dbReference type="PROSITE" id="PS50950">
    <property type="entry name" value="ZF_THAP"/>
    <property type="match status" value="1"/>
</dbReference>
<keyword evidence="5 13" id="KW-0863">Zinc-finger</keyword>
<comment type="caution">
    <text evidence="16">The sequence shown here is derived from an EMBL/GenBank/DDBJ whole genome shotgun (WGS) entry which is preliminary data.</text>
</comment>
<keyword evidence="8" id="KW-0560">Oxidoreductase</keyword>
<dbReference type="SUPFAM" id="SSF57716">
    <property type="entry name" value="Glucocorticoid receptor-like (DNA-binding domain)"/>
    <property type="match status" value="1"/>
</dbReference>
<dbReference type="GO" id="GO:0042744">
    <property type="term" value="P:hydrogen peroxide catabolic process"/>
    <property type="evidence" value="ECO:0007669"/>
    <property type="project" value="TreeGrafter"/>
</dbReference>
<dbReference type="GO" id="GO:0008379">
    <property type="term" value="F:thioredoxin peroxidase activity"/>
    <property type="evidence" value="ECO:0007669"/>
    <property type="project" value="TreeGrafter"/>
</dbReference>
<dbReference type="CDD" id="cd03015">
    <property type="entry name" value="PRX_Typ2cys"/>
    <property type="match status" value="1"/>
</dbReference>
<dbReference type="PROSITE" id="PS51352">
    <property type="entry name" value="THIOREDOXIN_2"/>
    <property type="match status" value="1"/>
</dbReference>
<evidence type="ECO:0000256" key="9">
    <source>
        <dbReference type="ARBA" id="ARBA00023125"/>
    </source>
</evidence>
<protein>
    <recommendedName>
        <fullName evidence="2">thioredoxin-dependent peroxiredoxin</fullName>
        <ecNumber evidence="2">1.11.1.24</ecNumber>
    </recommendedName>
</protein>
<evidence type="ECO:0000256" key="8">
    <source>
        <dbReference type="ARBA" id="ARBA00023002"/>
    </source>
</evidence>
<keyword evidence="7" id="KW-0049">Antioxidant</keyword>
<evidence type="ECO:0000313" key="16">
    <source>
        <dbReference type="EMBL" id="KAE9542326.1"/>
    </source>
</evidence>
<dbReference type="InterPro" id="IPR050217">
    <property type="entry name" value="Peroxiredoxin"/>
</dbReference>
<dbReference type="OrthoDB" id="185659at2759"/>
<keyword evidence="10" id="KW-1015">Disulfide bond</keyword>
<dbReference type="GO" id="GO:0019430">
    <property type="term" value="P:removal of superoxide radicals"/>
    <property type="evidence" value="ECO:0007669"/>
    <property type="project" value="TreeGrafter"/>
</dbReference>
<dbReference type="GO" id="GO:0008270">
    <property type="term" value="F:zinc ion binding"/>
    <property type="evidence" value="ECO:0007669"/>
    <property type="project" value="UniProtKB-KW"/>
</dbReference>
<dbReference type="GO" id="GO:0045454">
    <property type="term" value="P:cell redox homeostasis"/>
    <property type="evidence" value="ECO:0007669"/>
    <property type="project" value="TreeGrafter"/>
</dbReference>
<dbReference type="InterPro" id="IPR013766">
    <property type="entry name" value="Thioredoxin_domain"/>
</dbReference>
<accession>A0A6G0U264</accession>
<dbReference type="Proteomes" id="UP000475862">
    <property type="component" value="Unassembled WGS sequence"/>
</dbReference>
<organism evidence="16 17">
    <name type="scientific">Aphis glycines</name>
    <name type="common">Soybean aphid</name>
    <dbReference type="NCBI Taxonomy" id="307491"/>
    <lineage>
        <taxon>Eukaryota</taxon>
        <taxon>Metazoa</taxon>
        <taxon>Ecdysozoa</taxon>
        <taxon>Arthropoda</taxon>
        <taxon>Hexapoda</taxon>
        <taxon>Insecta</taxon>
        <taxon>Pterygota</taxon>
        <taxon>Neoptera</taxon>
        <taxon>Paraneoptera</taxon>
        <taxon>Hemiptera</taxon>
        <taxon>Sternorrhyncha</taxon>
        <taxon>Aphidomorpha</taxon>
        <taxon>Aphidoidea</taxon>
        <taxon>Aphididae</taxon>
        <taxon>Aphidini</taxon>
        <taxon>Aphis</taxon>
        <taxon>Aphis</taxon>
    </lineage>
</organism>
<comment type="catalytic activity">
    <reaction evidence="12">
        <text>a hydroperoxide + [thioredoxin]-dithiol = an alcohol + [thioredoxin]-disulfide + H2O</text>
        <dbReference type="Rhea" id="RHEA:62620"/>
        <dbReference type="Rhea" id="RHEA-COMP:10698"/>
        <dbReference type="Rhea" id="RHEA-COMP:10700"/>
        <dbReference type="ChEBI" id="CHEBI:15377"/>
        <dbReference type="ChEBI" id="CHEBI:29950"/>
        <dbReference type="ChEBI" id="CHEBI:30879"/>
        <dbReference type="ChEBI" id="CHEBI:35924"/>
        <dbReference type="ChEBI" id="CHEBI:50058"/>
        <dbReference type="EC" id="1.11.1.24"/>
    </reaction>
</comment>
<keyword evidence="9 13" id="KW-0238">DNA-binding</keyword>
<proteinExistence type="inferred from homology"/>
<dbReference type="PANTHER" id="PTHR10681">
    <property type="entry name" value="THIOREDOXIN PEROXIDASE"/>
    <property type="match status" value="1"/>
</dbReference>
<dbReference type="EMBL" id="VYZN01000011">
    <property type="protein sequence ID" value="KAE9542326.1"/>
    <property type="molecule type" value="Genomic_DNA"/>
</dbReference>
<evidence type="ECO:0000313" key="17">
    <source>
        <dbReference type="Proteomes" id="UP000475862"/>
    </source>
</evidence>
<evidence type="ECO:0000256" key="3">
    <source>
        <dbReference type="ARBA" id="ARBA00022559"/>
    </source>
</evidence>
<dbReference type="InterPro" id="IPR019479">
    <property type="entry name" value="Peroxiredoxin_C"/>
</dbReference>
<dbReference type="InterPro" id="IPR006612">
    <property type="entry name" value="THAP_Znf"/>
</dbReference>
<feature type="domain" description="Thioredoxin" evidence="15">
    <location>
        <begin position="112"/>
        <end position="270"/>
    </location>
</feature>
<evidence type="ECO:0000256" key="1">
    <source>
        <dbReference type="ARBA" id="ARBA00009796"/>
    </source>
</evidence>
<keyword evidence="3" id="KW-0575">Peroxidase</keyword>
<keyword evidence="4" id="KW-0479">Metal-binding</keyword>
<evidence type="ECO:0000256" key="5">
    <source>
        <dbReference type="ARBA" id="ARBA00022771"/>
    </source>
</evidence>
<dbReference type="EC" id="1.11.1.24" evidence="2"/>
<dbReference type="Pfam" id="PF05485">
    <property type="entry name" value="THAP"/>
    <property type="match status" value="1"/>
</dbReference>
<evidence type="ECO:0000256" key="12">
    <source>
        <dbReference type="ARBA" id="ARBA00049091"/>
    </source>
</evidence>
<dbReference type="Gene3D" id="3.40.30.10">
    <property type="entry name" value="Glutaredoxin"/>
    <property type="match status" value="1"/>
</dbReference>
<dbReference type="AlphaFoldDB" id="A0A6G0U264"/>
<dbReference type="Pfam" id="PF10417">
    <property type="entry name" value="1-cysPrx_C"/>
    <property type="match status" value="1"/>
</dbReference>